<keyword evidence="2 3" id="KW-0040">ANK repeat</keyword>
<dbReference type="STRING" id="1156394.T0PT89"/>
<reference evidence="4 5" key="1">
    <citation type="submission" date="2012-04" db="EMBL/GenBank/DDBJ databases">
        <title>The Genome Sequence of Saprolegnia declina VS20.</title>
        <authorList>
            <consortium name="The Broad Institute Genome Sequencing Platform"/>
            <person name="Russ C."/>
            <person name="Nusbaum C."/>
            <person name="Tyler B."/>
            <person name="van West P."/>
            <person name="Dieguez-Uribeondo J."/>
            <person name="de Bruijn I."/>
            <person name="Tripathy S."/>
            <person name="Jiang R."/>
            <person name="Young S.K."/>
            <person name="Zeng Q."/>
            <person name="Gargeya S."/>
            <person name="Fitzgerald M."/>
            <person name="Haas B."/>
            <person name="Abouelleil A."/>
            <person name="Alvarado L."/>
            <person name="Arachchi H.M."/>
            <person name="Berlin A."/>
            <person name="Chapman S.B."/>
            <person name="Goldberg J."/>
            <person name="Griggs A."/>
            <person name="Gujja S."/>
            <person name="Hansen M."/>
            <person name="Howarth C."/>
            <person name="Imamovic A."/>
            <person name="Larimer J."/>
            <person name="McCowen C."/>
            <person name="Montmayeur A."/>
            <person name="Murphy C."/>
            <person name="Neiman D."/>
            <person name="Pearson M."/>
            <person name="Priest M."/>
            <person name="Roberts A."/>
            <person name="Saif S."/>
            <person name="Shea T."/>
            <person name="Sisk P."/>
            <person name="Sykes S."/>
            <person name="Wortman J."/>
            <person name="Nusbaum C."/>
            <person name="Birren B."/>
        </authorList>
    </citation>
    <scope>NUCLEOTIDE SEQUENCE [LARGE SCALE GENOMIC DNA]</scope>
    <source>
        <strain evidence="4 5">VS20</strain>
    </source>
</reference>
<dbReference type="GO" id="GO:0003723">
    <property type="term" value="F:RNA binding"/>
    <property type="evidence" value="ECO:0007669"/>
    <property type="project" value="TreeGrafter"/>
</dbReference>
<dbReference type="PANTHER" id="PTHR24141">
    <property type="entry name" value="2-5A-DEPENDENT RIBONUCLEASE"/>
    <property type="match status" value="1"/>
</dbReference>
<gene>
    <name evidence="4" type="ORF">SDRG_16687</name>
</gene>
<dbReference type="SUPFAM" id="SSF48403">
    <property type="entry name" value="Ankyrin repeat"/>
    <property type="match status" value="1"/>
</dbReference>
<dbReference type="InterPro" id="IPR002110">
    <property type="entry name" value="Ankyrin_rpt"/>
</dbReference>
<name>T0PT89_SAPDV</name>
<proteinExistence type="predicted"/>
<organism evidence="4 5">
    <name type="scientific">Saprolegnia diclina (strain VS20)</name>
    <dbReference type="NCBI Taxonomy" id="1156394"/>
    <lineage>
        <taxon>Eukaryota</taxon>
        <taxon>Sar</taxon>
        <taxon>Stramenopiles</taxon>
        <taxon>Oomycota</taxon>
        <taxon>Saprolegniomycetes</taxon>
        <taxon>Saprolegniales</taxon>
        <taxon>Saprolegniaceae</taxon>
        <taxon>Saprolegnia</taxon>
    </lineage>
</organism>
<protein>
    <submittedName>
        <fullName evidence="4">Uncharacterized protein</fullName>
    </submittedName>
</protein>
<accession>T0PT89</accession>
<dbReference type="Gene3D" id="1.25.40.20">
    <property type="entry name" value="Ankyrin repeat-containing domain"/>
    <property type="match status" value="2"/>
</dbReference>
<evidence type="ECO:0000313" key="4">
    <source>
        <dbReference type="EMBL" id="EQC25441.1"/>
    </source>
</evidence>
<dbReference type="EMBL" id="JH767277">
    <property type="protein sequence ID" value="EQC25441.1"/>
    <property type="molecule type" value="Genomic_DNA"/>
</dbReference>
<keyword evidence="1" id="KW-0677">Repeat</keyword>
<dbReference type="OrthoDB" id="10249694at2759"/>
<dbReference type="InterPro" id="IPR036770">
    <property type="entry name" value="Ankyrin_rpt-contain_sf"/>
</dbReference>
<keyword evidence="5" id="KW-1185">Reference proteome</keyword>
<dbReference type="GO" id="GO:0006396">
    <property type="term" value="P:RNA processing"/>
    <property type="evidence" value="ECO:0007669"/>
    <property type="project" value="TreeGrafter"/>
</dbReference>
<evidence type="ECO:0000256" key="1">
    <source>
        <dbReference type="ARBA" id="ARBA00022737"/>
    </source>
</evidence>
<dbReference type="PANTHER" id="PTHR24141:SF1">
    <property type="entry name" value="2-5A-DEPENDENT RIBONUCLEASE"/>
    <property type="match status" value="1"/>
</dbReference>
<feature type="repeat" description="ANK" evidence="3">
    <location>
        <begin position="51"/>
        <end position="83"/>
    </location>
</feature>
<dbReference type="PROSITE" id="PS50297">
    <property type="entry name" value="ANK_REP_REGION"/>
    <property type="match status" value="2"/>
</dbReference>
<evidence type="ECO:0000256" key="3">
    <source>
        <dbReference type="PROSITE-ProRule" id="PRU00023"/>
    </source>
</evidence>
<dbReference type="PROSITE" id="PS50088">
    <property type="entry name" value="ANK_REPEAT"/>
    <property type="match status" value="2"/>
</dbReference>
<feature type="repeat" description="ANK" evidence="3">
    <location>
        <begin position="161"/>
        <end position="187"/>
    </location>
</feature>
<dbReference type="GO" id="GO:0004540">
    <property type="term" value="F:RNA nuclease activity"/>
    <property type="evidence" value="ECO:0007669"/>
    <property type="project" value="TreeGrafter"/>
</dbReference>
<dbReference type="SMART" id="SM00248">
    <property type="entry name" value="ANK"/>
    <property type="match status" value="4"/>
</dbReference>
<sequence>MRILEDSLIHVNLRDSSGTPLQHLVVATQDASLLQMLLKKPDLQLDAKDATGRTALAIALTTGNTKTSLALLHAGASVELVDKVQCASAPDFVAALRQVASSNDTSSVVHLLRLGVSCSLANEQGETVWHVAAAKGHLSILMMLVQREIKGENGIDATNHNGESPVFVAAIAGHADVVQCLLRANANPISFPKYCL</sequence>
<dbReference type="GeneID" id="19957414"/>
<dbReference type="AlphaFoldDB" id="T0PT89"/>
<evidence type="ECO:0000256" key="2">
    <source>
        <dbReference type="ARBA" id="ARBA00023043"/>
    </source>
</evidence>
<evidence type="ECO:0000313" key="5">
    <source>
        <dbReference type="Proteomes" id="UP000030762"/>
    </source>
</evidence>
<dbReference type="RefSeq" id="XP_008621127.1">
    <property type="nucleotide sequence ID" value="XM_008622905.1"/>
</dbReference>
<dbReference type="Proteomes" id="UP000030762">
    <property type="component" value="Unassembled WGS sequence"/>
</dbReference>
<dbReference type="VEuPathDB" id="FungiDB:SDRG_16687"/>
<dbReference type="InParanoid" id="T0PT89"/>
<dbReference type="Pfam" id="PF12796">
    <property type="entry name" value="Ank_2"/>
    <property type="match status" value="1"/>
</dbReference>